<gene>
    <name evidence="1" type="ORF">HINF_LOCUS34821</name>
    <name evidence="2" type="ORF">HINF_LOCUS51974</name>
</gene>
<name>A0AA86PW93_9EUKA</name>
<evidence type="ECO:0000313" key="2">
    <source>
        <dbReference type="EMBL" id="CAL6065713.1"/>
    </source>
</evidence>
<reference evidence="2 3" key="2">
    <citation type="submission" date="2024-07" db="EMBL/GenBank/DDBJ databases">
        <authorList>
            <person name="Akdeniz Z."/>
        </authorList>
    </citation>
    <scope>NUCLEOTIDE SEQUENCE [LARGE SCALE GENOMIC DNA]</scope>
</reference>
<evidence type="ECO:0000313" key="3">
    <source>
        <dbReference type="Proteomes" id="UP001642409"/>
    </source>
</evidence>
<organism evidence="1">
    <name type="scientific">Hexamita inflata</name>
    <dbReference type="NCBI Taxonomy" id="28002"/>
    <lineage>
        <taxon>Eukaryota</taxon>
        <taxon>Metamonada</taxon>
        <taxon>Diplomonadida</taxon>
        <taxon>Hexamitidae</taxon>
        <taxon>Hexamitinae</taxon>
        <taxon>Hexamita</taxon>
    </lineage>
</organism>
<dbReference type="AlphaFoldDB" id="A0AA86PW93"/>
<comment type="caution">
    <text evidence="1">The sequence shown here is derived from an EMBL/GenBank/DDBJ whole genome shotgun (WGS) entry which is preliminary data.</text>
</comment>
<accession>A0AA86PW93</accession>
<dbReference type="EMBL" id="CATOUU010000773">
    <property type="protein sequence ID" value="CAI9947176.1"/>
    <property type="molecule type" value="Genomic_DNA"/>
</dbReference>
<keyword evidence="3" id="KW-1185">Reference proteome</keyword>
<dbReference type="Proteomes" id="UP001642409">
    <property type="component" value="Unassembled WGS sequence"/>
</dbReference>
<sequence>MAGMNLFISKSRILELAYQRQRVVLLSLEQGTMSQLFNRFLPVQAHLLLKVKPLQYINCIKSVDNSVSVVLTGFKREKITTPNNQDEYAYHINLRQDDAIFQFKAFGVTQIKFAQMCLQISQYAWDKVMIM</sequence>
<dbReference type="EMBL" id="CAXDID020000256">
    <property type="protein sequence ID" value="CAL6065713.1"/>
    <property type="molecule type" value="Genomic_DNA"/>
</dbReference>
<evidence type="ECO:0000313" key="1">
    <source>
        <dbReference type="EMBL" id="CAI9947176.1"/>
    </source>
</evidence>
<proteinExistence type="predicted"/>
<reference evidence="1" key="1">
    <citation type="submission" date="2023-06" db="EMBL/GenBank/DDBJ databases">
        <authorList>
            <person name="Kurt Z."/>
        </authorList>
    </citation>
    <scope>NUCLEOTIDE SEQUENCE</scope>
</reference>
<protein>
    <submittedName>
        <fullName evidence="2">Hypothetical_protein</fullName>
    </submittedName>
</protein>